<evidence type="ECO:0000256" key="1">
    <source>
        <dbReference type="ARBA" id="ARBA00005755"/>
    </source>
</evidence>
<dbReference type="GO" id="GO:0039693">
    <property type="term" value="P:viral DNA genome replication"/>
    <property type="evidence" value="ECO:0007669"/>
    <property type="project" value="UniProtKB-KW"/>
</dbReference>
<dbReference type="SUPFAM" id="SSF56672">
    <property type="entry name" value="DNA/RNA polymerases"/>
    <property type="match status" value="1"/>
</dbReference>
<evidence type="ECO:0000256" key="5">
    <source>
        <dbReference type="ARBA" id="ARBA00022705"/>
    </source>
</evidence>
<evidence type="ECO:0000256" key="2">
    <source>
        <dbReference type="ARBA" id="ARBA00012417"/>
    </source>
</evidence>
<comment type="catalytic activity">
    <reaction evidence="9">
        <text>DNA(n) + a 2'-deoxyribonucleoside 5'-triphosphate = DNA(n+1) + diphosphate</text>
        <dbReference type="Rhea" id="RHEA:22508"/>
        <dbReference type="Rhea" id="RHEA-COMP:17339"/>
        <dbReference type="Rhea" id="RHEA-COMP:17340"/>
        <dbReference type="ChEBI" id="CHEBI:33019"/>
        <dbReference type="ChEBI" id="CHEBI:61560"/>
        <dbReference type="ChEBI" id="CHEBI:173112"/>
        <dbReference type="EC" id="2.7.7.7"/>
    </reaction>
</comment>
<accession>A0A1W6DXF9</accession>
<reference evidence="11 12" key="1">
    <citation type="submission" date="2017-03" db="EMBL/GenBank/DDBJ databases">
        <title>Complete genome of Rhodococcus opacus Tectivirus Toil.</title>
        <authorList>
            <person name="Gill J.J."/>
            <person name="Wang B."/>
            <person name="Young R."/>
            <person name="Chu K.-H."/>
        </authorList>
    </citation>
    <scope>NUCLEOTIDE SEQUENCE [LARGE SCALE GENOMIC DNA]</scope>
</reference>
<evidence type="ECO:0000256" key="7">
    <source>
        <dbReference type="ARBA" id="ARBA00023109"/>
    </source>
</evidence>
<dbReference type="InterPro" id="IPR004868">
    <property type="entry name" value="DNA-dir_DNA_pol_B_mt/vir"/>
</dbReference>
<dbReference type="InterPro" id="IPR043502">
    <property type="entry name" value="DNA/RNA_pol_sf"/>
</dbReference>
<dbReference type="EC" id="2.7.7.7" evidence="2"/>
<dbReference type="GO" id="GO:0000166">
    <property type="term" value="F:nucleotide binding"/>
    <property type="evidence" value="ECO:0007669"/>
    <property type="project" value="InterPro"/>
</dbReference>
<evidence type="ECO:0000256" key="4">
    <source>
        <dbReference type="ARBA" id="ARBA00022695"/>
    </source>
</evidence>
<dbReference type="Proteomes" id="UP000225832">
    <property type="component" value="Segment"/>
</dbReference>
<keyword evidence="6" id="KW-0239">DNA-directed DNA polymerase</keyword>
<organism evidence="11 12">
    <name type="scientific">Rhodococcus phage Toil</name>
    <dbReference type="NCBI Taxonomy" id="1975614"/>
    <lineage>
        <taxon>Viruses</taxon>
        <taxon>Varidnaviria</taxon>
        <taxon>Bamfordvirae</taxon>
        <taxon>Preplasmiviricota</taxon>
        <taxon>Prepoliviricotina</taxon>
        <taxon>Tectiliviricetes</taxon>
        <taxon>Kalamavirales</taxon>
        <taxon>Tectiviridae</taxon>
        <taxon>Epsilontectivirus</taxon>
        <taxon>Epsilontectivirus toil</taxon>
    </lineage>
</organism>
<evidence type="ECO:0000256" key="9">
    <source>
        <dbReference type="ARBA" id="ARBA00049244"/>
    </source>
</evidence>
<keyword evidence="3" id="KW-0808">Transferase</keyword>
<name>A0A1W6DXF9_9VIRU</name>
<keyword evidence="5" id="KW-0235">DNA replication</keyword>
<feature type="domain" description="DNA-directed DNA polymerase family B mitochondria/virus" evidence="10">
    <location>
        <begin position="226"/>
        <end position="394"/>
    </location>
</feature>
<sequence>MTHHGQLTQSYVLLGVSDDSSVRDEVSGRDLSTTQCLAFLIKQEREHPGHIKVAFSFNYDVNMIIKDIPEHNLKRLLDGKDVYYGDYKLNWLSSKWLDIWHTDPITLDYAYTRIYDVFSFFGCSFLKACRQYLGDDPDLVRVEEGKGLRNVFEYSELDSLIKPYMHAELDLMARLANRLRELLDSIDLELRSWHGPGAIATALLSKHKVKRFRPDDEPPEVRTAAQFAYAGGRFESYKTGLYESPVYQYDIRSAYPYALTQCPALTEDYERDDSPTQGRPVPSFSLCRIRYYDNTIDRRGINPFALRSGSGAIYFPNFVETWVWGIEYNAALRHRAEFLELVSTITFYDDGTRPFSFIGDLYDQRAKWKREGNPAQLACKLGMNSCYGKLAQRVGWDEKKMTAPNWHQLRWAGYLTATCRSMVFDAMAQAPDRIIAVETDGIFSEVPLDLSLGSELGQWDHEQFDAIMYVQSGVYFTLEGDDWSTGKTRGFSANKTHAATARVAVETLAPMVTEQNRFHGLRGNIGKADWRSWQRHPHVVTWGGNGKRYHSTECEDCANGSLWHRTLFSMPKSPISTPHALPWLGDEWDHERIILM</sequence>
<comment type="similarity">
    <text evidence="1">Belongs to the DNA polymerase type-B family.</text>
</comment>
<dbReference type="Pfam" id="PF03175">
    <property type="entry name" value="DNA_pol_B_2"/>
    <property type="match status" value="1"/>
</dbReference>
<dbReference type="GO" id="GO:0003677">
    <property type="term" value="F:DNA binding"/>
    <property type="evidence" value="ECO:0007669"/>
    <property type="project" value="UniProtKB-KW"/>
</dbReference>
<evidence type="ECO:0000256" key="3">
    <source>
        <dbReference type="ARBA" id="ARBA00022679"/>
    </source>
</evidence>
<keyword evidence="12" id="KW-1185">Reference proteome</keyword>
<evidence type="ECO:0000256" key="6">
    <source>
        <dbReference type="ARBA" id="ARBA00022932"/>
    </source>
</evidence>
<dbReference type="GO" id="GO:0003887">
    <property type="term" value="F:DNA-directed DNA polymerase activity"/>
    <property type="evidence" value="ECO:0007669"/>
    <property type="project" value="UniProtKB-KW"/>
</dbReference>
<evidence type="ECO:0000313" key="11">
    <source>
        <dbReference type="EMBL" id="ARK07690.1"/>
    </source>
</evidence>
<gene>
    <name evidence="11" type="ORF">Toil_gp07</name>
</gene>
<protein>
    <recommendedName>
        <fullName evidence="2">DNA-directed DNA polymerase</fullName>
        <ecNumber evidence="2">2.7.7.7</ecNumber>
    </recommendedName>
</protein>
<evidence type="ECO:0000313" key="12">
    <source>
        <dbReference type="Proteomes" id="UP000225832"/>
    </source>
</evidence>
<evidence type="ECO:0000256" key="8">
    <source>
        <dbReference type="ARBA" id="ARBA00023125"/>
    </source>
</evidence>
<dbReference type="GO" id="GO:0006260">
    <property type="term" value="P:DNA replication"/>
    <property type="evidence" value="ECO:0007669"/>
    <property type="project" value="UniProtKB-KW"/>
</dbReference>
<keyword evidence="4" id="KW-0548">Nucleotidyltransferase</keyword>
<keyword evidence="7" id="KW-1194">Viral DNA replication</keyword>
<proteinExistence type="inferred from homology"/>
<evidence type="ECO:0000259" key="10">
    <source>
        <dbReference type="Pfam" id="PF03175"/>
    </source>
</evidence>
<dbReference type="EMBL" id="KY817360">
    <property type="protein sequence ID" value="ARK07690.1"/>
    <property type="molecule type" value="Genomic_DNA"/>
</dbReference>
<keyword evidence="8" id="KW-0238">DNA-binding</keyword>